<dbReference type="Proteomes" id="UP000027138">
    <property type="component" value="Unassembled WGS sequence"/>
</dbReference>
<sequence length="726" mass="80891">MAELSFGSLVKFLQEMNVGDQNPIHDNHTPVLLQIRSIIPVLREGNLWPNQGFLLRVADISHALYVSLPQEQDDMILCDKLHIGQYLYVEKLEAAYPVPLLKGIRPLQGRHPCLGAPKDLIPFHNLEKFLGVSKLDSTNDQIKVPIEKPVGQMGSTGNVVIEENNCMIKEKQREKSLYFSASGISSNDASSEEGTIRSGVISLMKEESNYMIKEKQDEKSQTSLSSSKGSSNDENGKTEDLSSTFEEINDKLKKKLSEKSRSSNVFRGSGSSNERVSRKSSIHRPRKSDTESVSSGYRTKRSTDIETHYKIPRKHKPRNVKDSDVESTISVSSTSPMFKRRSWGGKEATGISKDVSDTTFLKPEAKTNCCGSSVPISPAHSTRNDSSDDNSISVTKKTLTSVTTKPSKLSSKSSIPMLTKLSEDSKNETVSLSSRNDTIVSTDTDISWDFLPPSLVKLGQEVSRQRETSLLASVEALLEASAAEKLLKCLSVYSEIISGKKDDQYPSMDKFFNLQDDLSQTKLIFQSLTDPISPQEAMKIAVDRKQNAATWIKAALDCDLNPISDPSKTTGISLATSSTTPETANYSNTPKSTLLLRKQTSKHELLPEIVINMESQKNWVKGIALAVSSEMVNSLNYECRKWFFSYVEDYLEWVCRKTSSTVFDSQQVAEMMHQIKKVSDWLDLCLKDKSTLEDSELEACIRVRNKIYGILLKHVERTAMSAIVDS</sequence>
<dbReference type="Pfam" id="PF06075">
    <property type="entry name" value="DUF936"/>
    <property type="match status" value="1"/>
</dbReference>
<dbReference type="PANTHER" id="PTHR31928">
    <property type="entry name" value="EXPRESSED PROTEIN"/>
    <property type="match status" value="1"/>
</dbReference>
<protein>
    <submittedName>
        <fullName evidence="4">Uncharacterized protein</fullName>
    </submittedName>
</protein>
<proteinExistence type="predicted"/>
<feature type="compositionally biased region" description="Polar residues" evidence="1">
    <location>
        <begin position="370"/>
        <end position="381"/>
    </location>
</feature>
<evidence type="ECO:0000259" key="2">
    <source>
        <dbReference type="Pfam" id="PF06075"/>
    </source>
</evidence>
<dbReference type="PANTHER" id="PTHR31928:SF12">
    <property type="entry name" value="DUF3741 DOMAIN-CONTAINING PROTEIN"/>
    <property type="match status" value="1"/>
</dbReference>
<feature type="compositionally biased region" description="Polar residues" evidence="1">
    <location>
        <begin position="326"/>
        <end position="336"/>
    </location>
</feature>
<reference evidence="4 5" key="1">
    <citation type="journal article" date="2014" name="PLoS ONE">
        <title>Global Analysis of Gene Expression Profiles in Physic Nut (Jatropha curcas L.) Seedlings Exposed to Salt Stress.</title>
        <authorList>
            <person name="Zhang L."/>
            <person name="Zhang C."/>
            <person name="Wu P."/>
            <person name="Chen Y."/>
            <person name="Li M."/>
            <person name="Jiang H."/>
            <person name="Wu G."/>
        </authorList>
    </citation>
    <scope>NUCLEOTIDE SEQUENCE [LARGE SCALE GENOMIC DNA]</scope>
    <source>
        <strain evidence="5">cv. GZQX0401</strain>
        <tissue evidence="4">Young leaves</tissue>
    </source>
</reference>
<dbReference type="STRING" id="180498.A0A067LB68"/>
<keyword evidence="5" id="KW-1185">Reference proteome</keyword>
<feature type="domain" description="DUF6857" evidence="3">
    <location>
        <begin position="441"/>
        <end position="721"/>
    </location>
</feature>
<feature type="region of interest" description="Disordered" evidence="1">
    <location>
        <begin position="212"/>
        <end position="345"/>
    </location>
</feature>
<feature type="compositionally biased region" description="Polar residues" evidence="1">
    <location>
        <begin position="264"/>
        <end position="274"/>
    </location>
</feature>
<dbReference type="InterPro" id="IPR010341">
    <property type="entry name" value="DUF936_pln"/>
</dbReference>
<feature type="compositionally biased region" description="Low complexity" evidence="1">
    <location>
        <begin position="221"/>
        <end position="233"/>
    </location>
</feature>
<feature type="compositionally biased region" description="Basic and acidic residues" evidence="1">
    <location>
        <begin position="248"/>
        <end position="261"/>
    </location>
</feature>
<dbReference type="InterPro" id="IPR048297">
    <property type="entry name" value="DUF936_dom_pln"/>
</dbReference>
<feature type="region of interest" description="Disordered" evidence="1">
    <location>
        <begin position="370"/>
        <end position="393"/>
    </location>
</feature>
<dbReference type="InterPro" id="IPR049172">
    <property type="entry name" value="DUF6857_pln"/>
</dbReference>
<evidence type="ECO:0000259" key="3">
    <source>
        <dbReference type="Pfam" id="PF21647"/>
    </source>
</evidence>
<feature type="domain" description="DUF936" evidence="2">
    <location>
        <begin position="5"/>
        <end position="121"/>
    </location>
</feature>
<gene>
    <name evidence="4" type="ORF">JCGZ_16321</name>
</gene>
<dbReference type="AlphaFoldDB" id="A0A067LB68"/>
<dbReference type="OrthoDB" id="773154at2759"/>
<dbReference type="EMBL" id="KK914251">
    <property type="protein sequence ID" value="KDP44488.1"/>
    <property type="molecule type" value="Genomic_DNA"/>
</dbReference>
<evidence type="ECO:0000256" key="1">
    <source>
        <dbReference type="SAM" id="MobiDB-lite"/>
    </source>
</evidence>
<dbReference type="Pfam" id="PF21647">
    <property type="entry name" value="DUF6857"/>
    <property type="match status" value="1"/>
</dbReference>
<organism evidence="4 5">
    <name type="scientific">Jatropha curcas</name>
    <name type="common">Barbados nut</name>
    <dbReference type="NCBI Taxonomy" id="180498"/>
    <lineage>
        <taxon>Eukaryota</taxon>
        <taxon>Viridiplantae</taxon>
        <taxon>Streptophyta</taxon>
        <taxon>Embryophyta</taxon>
        <taxon>Tracheophyta</taxon>
        <taxon>Spermatophyta</taxon>
        <taxon>Magnoliopsida</taxon>
        <taxon>eudicotyledons</taxon>
        <taxon>Gunneridae</taxon>
        <taxon>Pentapetalae</taxon>
        <taxon>rosids</taxon>
        <taxon>fabids</taxon>
        <taxon>Malpighiales</taxon>
        <taxon>Euphorbiaceae</taxon>
        <taxon>Crotonoideae</taxon>
        <taxon>Jatropheae</taxon>
        <taxon>Jatropha</taxon>
    </lineage>
</organism>
<name>A0A067LB68_JATCU</name>
<accession>A0A067LB68</accession>
<evidence type="ECO:0000313" key="5">
    <source>
        <dbReference type="Proteomes" id="UP000027138"/>
    </source>
</evidence>
<evidence type="ECO:0000313" key="4">
    <source>
        <dbReference type="EMBL" id="KDP44488.1"/>
    </source>
</evidence>